<dbReference type="RefSeq" id="WP_101473475.1">
    <property type="nucleotide sequence ID" value="NZ_CP060637.1"/>
</dbReference>
<keyword evidence="8" id="KW-0443">Lipid metabolism</keyword>
<dbReference type="Proteomes" id="UP000515913">
    <property type="component" value="Chromosome"/>
</dbReference>
<dbReference type="GO" id="GO:0005543">
    <property type="term" value="F:phospholipid binding"/>
    <property type="evidence" value="ECO:0007669"/>
    <property type="project" value="TreeGrafter"/>
</dbReference>
<keyword evidence="6 12" id="KW-0328">Glycosyltransferase</keyword>
<proteinExistence type="predicted"/>
<protein>
    <recommendedName>
        <fullName evidence="3 10">Lipid-A-disaccharide synthase</fullName>
        <ecNumber evidence="2 10">2.4.1.182</ecNumber>
    </recommendedName>
</protein>
<comment type="catalytic activity">
    <reaction evidence="9">
        <text>a lipid X + a UDP-2-N,3-O-bis[(3R)-3-hydroxyacyl]-alpha-D-glucosamine = a lipid A disaccharide + UDP + H(+)</text>
        <dbReference type="Rhea" id="RHEA:67828"/>
        <dbReference type="ChEBI" id="CHEBI:15378"/>
        <dbReference type="ChEBI" id="CHEBI:58223"/>
        <dbReference type="ChEBI" id="CHEBI:137748"/>
        <dbReference type="ChEBI" id="CHEBI:176338"/>
        <dbReference type="ChEBI" id="CHEBI:176343"/>
        <dbReference type="EC" id="2.4.1.182"/>
    </reaction>
</comment>
<gene>
    <name evidence="12" type="primary">lpxB</name>
    <name evidence="12" type="ORF">H9Q81_00855</name>
</gene>
<dbReference type="GO" id="GO:0016020">
    <property type="term" value="C:membrane"/>
    <property type="evidence" value="ECO:0007669"/>
    <property type="project" value="GOC"/>
</dbReference>
<dbReference type="PANTHER" id="PTHR30372:SF4">
    <property type="entry name" value="LIPID-A-DISACCHARIDE SYNTHASE, MITOCHONDRIAL-RELATED"/>
    <property type="match status" value="1"/>
</dbReference>
<evidence type="ECO:0000256" key="6">
    <source>
        <dbReference type="ARBA" id="ARBA00022676"/>
    </source>
</evidence>
<evidence type="ECO:0000256" key="8">
    <source>
        <dbReference type="ARBA" id="ARBA00023098"/>
    </source>
</evidence>
<keyword evidence="4" id="KW-0444">Lipid biosynthesis</keyword>
<comment type="function">
    <text evidence="1">Condensation of UDP-2,3-diacylglucosamine and 2,3-diacylglucosamine-1-phosphate to form lipid A disaccharide, a precursor of lipid A, a phosphorylated glycolipid that anchors the lipopolysaccharide to the outer membrane of the cell.</text>
</comment>
<dbReference type="EMBL" id="CP060637">
    <property type="protein sequence ID" value="QNM15422.1"/>
    <property type="molecule type" value="Genomic_DNA"/>
</dbReference>
<evidence type="ECO:0000313" key="12">
    <source>
        <dbReference type="EMBL" id="QNM15422.1"/>
    </source>
</evidence>
<dbReference type="AlphaFoldDB" id="A0A7G9GX90"/>
<keyword evidence="11" id="KW-0175">Coiled coil</keyword>
<evidence type="ECO:0000256" key="3">
    <source>
        <dbReference type="ARBA" id="ARBA00020902"/>
    </source>
</evidence>
<keyword evidence="13" id="KW-1185">Reference proteome</keyword>
<evidence type="ECO:0000256" key="11">
    <source>
        <dbReference type="SAM" id="Coils"/>
    </source>
</evidence>
<dbReference type="PANTHER" id="PTHR30372">
    <property type="entry name" value="LIPID-A-DISACCHARIDE SYNTHASE"/>
    <property type="match status" value="1"/>
</dbReference>
<evidence type="ECO:0000256" key="10">
    <source>
        <dbReference type="NCBIfam" id="TIGR00215"/>
    </source>
</evidence>
<evidence type="ECO:0000256" key="5">
    <source>
        <dbReference type="ARBA" id="ARBA00022556"/>
    </source>
</evidence>
<keyword evidence="5" id="KW-0441">Lipid A biosynthesis</keyword>
<accession>A0A7G9GX90</accession>
<dbReference type="GO" id="GO:0008915">
    <property type="term" value="F:lipid-A-disaccharide synthase activity"/>
    <property type="evidence" value="ECO:0007669"/>
    <property type="project" value="UniProtKB-UniRule"/>
</dbReference>
<organism evidence="12 13">
    <name type="scientific">Fusobacterium hominis</name>
    <dbReference type="NCBI Taxonomy" id="2764326"/>
    <lineage>
        <taxon>Bacteria</taxon>
        <taxon>Fusobacteriati</taxon>
        <taxon>Fusobacteriota</taxon>
        <taxon>Fusobacteriia</taxon>
        <taxon>Fusobacteriales</taxon>
        <taxon>Fusobacteriaceae</taxon>
        <taxon>Fusobacterium</taxon>
    </lineage>
</organism>
<dbReference type="EC" id="2.4.1.182" evidence="2 10"/>
<dbReference type="InterPro" id="IPR003835">
    <property type="entry name" value="Glyco_trans_19"/>
</dbReference>
<dbReference type="Gene3D" id="3.40.50.2000">
    <property type="entry name" value="Glycogen Phosphorylase B"/>
    <property type="match status" value="1"/>
</dbReference>
<evidence type="ECO:0000256" key="4">
    <source>
        <dbReference type="ARBA" id="ARBA00022516"/>
    </source>
</evidence>
<dbReference type="GO" id="GO:0009245">
    <property type="term" value="P:lipid A biosynthetic process"/>
    <property type="evidence" value="ECO:0007669"/>
    <property type="project" value="UniProtKB-UniRule"/>
</dbReference>
<sequence>MKFFVSTGEVSGDLHMSYLVNSVRKKYSDAKFYGVGGEHCRKAGVYIVQDIKDLAIMGFTEILKKYSFLKEKAREYVEFIKKENIKKVVLVDYGGFNLKFLELLKKEIPEVEVFYYIPPKLWIWGENRIKKLRLADHIMVIFPWEVDFYKKYGIDAIYYGNPFVEKYEIIKRTGENILLLPGSRKQEIVSLMPVLCEVARNNPDEKFILKLSSKGHLDWIEKIEKNITVEVENSLYKCVSASKVAIAASGTVTLELALMGIPTVVIYKTGFINAFIAKYILKVGFVSLPNLTLNKEVYPELLQDKCNASEIGKAIVNFENNKEETEKNILEVRKQLSGKNIVESYGDFLMKGER</sequence>
<keyword evidence="7 12" id="KW-0808">Transferase</keyword>
<evidence type="ECO:0000256" key="1">
    <source>
        <dbReference type="ARBA" id="ARBA00002056"/>
    </source>
</evidence>
<evidence type="ECO:0000256" key="7">
    <source>
        <dbReference type="ARBA" id="ARBA00022679"/>
    </source>
</evidence>
<dbReference type="NCBIfam" id="TIGR00215">
    <property type="entry name" value="lpxB"/>
    <property type="match status" value="1"/>
</dbReference>
<reference evidence="12 13" key="1">
    <citation type="submission" date="2020-08" db="EMBL/GenBank/DDBJ databases">
        <authorList>
            <person name="Liu C."/>
            <person name="Sun Q."/>
        </authorList>
    </citation>
    <scope>NUCLEOTIDE SEQUENCE [LARGE SCALE GENOMIC DNA]</scope>
    <source>
        <strain evidence="12 13">NSJ-57</strain>
    </source>
</reference>
<evidence type="ECO:0000256" key="9">
    <source>
        <dbReference type="ARBA" id="ARBA00048975"/>
    </source>
</evidence>
<feature type="coiled-coil region" evidence="11">
    <location>
        <begin position="308"/>
        <end position="335"/>
    </location>
</feature>
<evidence type="ECO:0000256" key="2">
    <source>
        <dbReference type="ARBA" id="ARBA00012687"/>
    </source>
</evidence>
<evidence type="ECO:0000313" key="13">
    <source>
        <dbReference type="Proteomes" id="UP000515913"/>
    </source>
</evidence>
<dbReference type="SUPFAM" id="SSF53756">
    <property type="entry name" value="UDP-Glycosyltransferase/glycogen phosphorylase"/>
    <property type="match status" value="1"/>
</dbReference>
<dbReference type="Pfam" id="PF02684">
    <property type="entry name" value="LpxB"/>
    <property type="match status" value="1"/>
</dbReference>
<name>A0A7G9GX90_9FUSO</name>
<dbReference type="KEGG" id="fho:H9Q81_00855"/>